<protein>
    <submittedName>
        <fullName evidence="9">DNA repair protein rhp57</fullName>
    </submittedName>
</protein>
<name>A0A9W8GCS6_9FUNG</name>
<feature type="domain" description="RecA family profile 1" evidence="8">
    <location>
        <begin position="73"/>
        <end position="264"/>
    </location>
</feature>
<dbReference type="GO" id="GO:0061982">
    <property type="term" value="P:meiosis I cell cycle process"/>
    <property type="evidence" value="ECO:0007669"/>
    <property type="project" value="UniProtKB-ARBA"/>
</dbReference>
<keyword evidence="4" id="KW-0067">ATP-binding</keyword>
<dbReference type="AlphaFoldDB" id="A0A9W8GCS6"/>
<accession>A0A9W8GCS6</accession>
<evidence type="ECO:0000256" key="3">
    <source>
        <dbReference type="ARBA" id="ARBA00022763"/>
    </source>
</evidence>
<dbReference type="PANTHER" id="PTHR46487">
    <property type="entry name" value="DNA REPAIR PROTEIN XRCC3"/>
    <property type="match status" value="1"/>
</dbReference>
<comment type="caution">
    <text evidence="9">The sequence shown here is derived from an EMBL/GenBank/DDBJ whole genome shotgun (WGS) entry which is preliminary data.</text>
</comment>
<dbReference type="InterPro" id="IPR047348">
    <property type="entry name" value="XRCC3-like_C"/>
</dbReference>
<organism evidence="9 10">
    <name type="scientific">Coemansia spiralis</name>
    <dbReference type="NCBI Taxonomy" id="417178"/>
    <lineage>
        <taxon>Eukaryota</taxon>
        <taxon>Fungi</taxon>
        <taxon>Fungi incertae sedis</taxon>
        <taxon>Zoopagomycota</taxon>
        <taxon>Kickxellomycotina</taxon>
        <taxon>Kickxellomycetes</taxon>
        <taxon>Kickxellales</taxon>
        <taxon>Kickxellaceae</taxon>
        <taxon>Coemansia</taxon>
    </lineage>
</organism>
<dbReference type="InterPro" id="IPR013632">
    <property type="entry name" value="Rad51_C"/>
</dbReference>
<keyword evidence="5" id="KW-0234">DNA repair</keyword>
<evidence type="ECO:0000313" key="10">
    <source>
        <dbReference type="Proteomes" id="UP001151518"/>
    </source>
</evidence>
<reference evidence="9" key="1">
    <citation type="submission" date="2022-07" db="EMBL/GenBank/DDBJ databases">
        <title>Phylogenomic reconstructions and comparative analyses of Kickxellomycotina fungi.</title>
        <authorList>
            <person name="Reynolds N.K."/>
            <person name="Stajich J.E."/>
            <person name="Barry K."/>
            <person name="Grigoriev I.V."/>
            <person name="Crous P."/>
            <person name="Smith M.E."/>
        </authorList>
    </citation>
    <scope>NUCLEOTIDE SEQUENCE</scope>
    <source>
        <strain evidence="9">NRRL 3115</strain>
    </source>
</reference>
<dbReference type="GO" id="GO:0045003">
    <property type="term" value="P:double-strand break repair via synthesis-dependent strand annealing"/>
    <property type="evidence" value="ECO:0007669"/>
    <property type="project" value="TreeGrafter"/>
</dbReference>
<keyword evidence="6" id="KW-0539">Nucleus</keyword>
<evidence type="ECO:0000259" key="8">
    <source>
        <dbReference type="PROSITE" id="PS50162"/>
    </source>
</evidence>
<dbReference type="PANTHER" id="PTHR46487:SF1">
    <property type="entry name" value="DNA REPAIR PROTEIN XRCC3"/>
    <property type="match status" value="1"/>
</dbReference>
<sequence>MANSNDSDSALLSKCLTKVGCEEPYQCMLMPYSEFLRLSGLDEEQGQRIWTLISSLTYPWKEKYKVATEVQNTEKWIYTGDQQIDKCLGGGIRLGSIVEVVGEGATGKTQLCIQLAIAAQLPESFGGVDGDVVYISTEGAFPVHRLESMILPFVRRVCGEQYAQAVSIDGFMRRIQLAEFEDMETMFHALDYKVPAILSTGRVRLVVVDSIAAHLRYDMDSREDGRSGSSSFYKERTSHLVSMGARFKRWADEYQCAFICVNQVKDIIDPNKGNHGPATLTRSHRQLSSHATDDSGQGTGMSLLDMDGEFAVLTRSKKAPALGSLWANIIDARVMMYQRRGLALSDFRCPAVGEQQQSEDGHSSFASQQQPPSHLLRTRRWIENDFSPWAPRAQCEVVLGDSGFQSIHLFNTST</sequence>
<dbReference type="GO" id="GO:0033065">
    <property type="term" value="C:Rad51C-XRCC3 complex"/>
    <property type="evidence" value="ECO:0007669"/>
    <property type="project" value="TreeGrafter"/>
</dbReference>
<dbReference type="EMBL" id="JANBTW010000002">
    <property type="protein sequence ID" value="KAJ2680895.1"/>
    <property type="molecule type" value="Genomic_DNA"/>
</dbReference>
<dbReference type="Gene3D" id="3.40.50.300">
    <property type="entry name" value="P-loop containing nucleotide triphosphate hydrolases"/>
    <property type="match status" value="1"/>
</dbReference>
<dbReference type="PROSITE" id="PS50162">
    <property type="entry name" value="RECA_2"/>
    <property type="match status" value="1"/>
</dbReference>
<evidence type="ECO:0000256" key="4">
    <source>
        <dbReference type="ARBA" id="ARBA00022840"/>
    </source>
</evidence>
<dbReference type="OrthoDB" id="1861185at2759"/>
<evidence type="ECO:0000256" key="2">
    <source>
        <dbReference type="ARBA" id="ARBA00022741"/>
    </source>
</evidence>
<dbReference type="GO" id="GO:0000722">
    <property type="term" value="P:telomere maintenance via recombination"/>
    <property type="evidence" value="ECO:0007669"/>
    <property type="project" value="TreeGrafter"/>
</dbReference>
<dbReference type="CDD" id="cd19491">
    <property type="entry name" value="XRCC3"/>
    <property type="match status" value="1"/>
</dbReference>
<evidence type="ECO:0000256" key="5">
    <source>
        <dbReference type="ARBA" id="ARBA00023204"/>
    </source>
</evidence>
<comment type="subcellular location">
    <subcellularLocation>
        <location evidence="1">Nucleus</location>
    </subcellularLocation>
</comment>
<dbReference type="GO" id="GO:0140664">
    <property type="term" value="F:ATP-dependent DNA damage sensor activity"/>
    <property type="evidence" value="ECO:0007669"/>
    <property type="project" value="InterPro"/>
</dbReference>
<feature type="region of interest" description="Disordered" evidence="7">
    <location>
        <begin position="355"/>
        <end position="374"/>
    </location>
</feature>
<evidence type="ECO:0000256" key="1">
    <source>
        <dbReference type="ARBA" id="ARBA00004123"/>
    </source>
</evidence>
<keyword evidence="2" id="KW-0547">Nucleotide-binding</keyword>
<feature type="region of interest" description="Disordered" evidence="7">
    <location>
        <begin position="275"/>
        <end position="299"/>
    </location>
</feature>
<dbReference type="GO" id="GO:0005524">
    <property type="term" value="F:ATP binding"/>
    <property type="evidence" value="ECO:0007669"/>
    <property type="project" value="UniProtKB-KW"/>
</dbReference>
<dbReference type="GO" id="GO:0090656">
    <property type="term" value="P:t-circle formation"/>
    <property type="evidence" value="ECO:0007669"/>
    <property type="project" value="TreeGrafter"/>
</dbReference>
<evidence type="ECO:0000256" key="7">
    <source>
        <dbReference type="SAM" id="MobiDB-lite"/>
    </source>
</evidence>
<feature type="compositionally biased region" description="Polar residues" evidence="7">
    <location>
        <begin position="355"/>
        <end position="372"/>
    </location>
</feature>
<proteinExistence type="predicted"/>
<keyword evidence="3" id="KW-0227">DNA damage</keyword>
<evidence type="ECO:0000256" key="6">
    <source>
        <dbReference type="ARBA" id="ARBA00023242"/>
    </source>
</evidence>
<evidence type="ECO:0000313" key="9">
    <source>
        <dbReference type="EMBL" id="KAJ2680895.1"/>
    </source>
</evidence>
<dbReference type="GO" id="GO:0071140">
    <property type="term" value="P:resolution of mitotic recombination intermediates"/>
    <property type="evidence" value="ECO:0007669"/>
    <property type="project" value="TreeGrafter"/>
</dbReference>
<gene>
    <name evidence="9" type="primary">rhp57</name>
    <name evidence="9" type="ORF">GGI25_000199</name>
</gene>
<dbReference type="Proteomes" id="UP001151518">
    <property type="component" value="Unassembled WGS sequence"/>
</dbReference>
<dbReference type="GO" id="GO:0005657">
    <property type="term" value="C:replication fork"/>
    <property type="evidence" value="ECO:0007669"/>
    <property type="project" value="TreeGrafter"/>
</dbReference>
<dbReference type="InterPro" id="IPR020588">
    <property type="entry name" value="RecA_ATP-bd"/>
</dbReference>
<dbReference type="InterPro" id="IPR027417">
    <property type="entry name" value="P-loop_NTPase"/>
</dbReference>
<dbReference type="Pfam" id="PF08423">
    <property type="entry name" value="Rad51"/>
    <property type="match status" value="1"/>
</dbReference>
<dbReference type="GO" id="GO:0000400">
    <property type="term" value="F:four-way junction DNA binding"/>
    <property type="evidence" value="ECO:0007669"/>
    <property type="project" value="TreeGrafter"/>
</dbReference>
<dbReference type="SUPFAM" id="SSF52540">
    <property type="entry name" value="P-loop containing nucleoside triphosphate hydrolases"/>
    <property type="match status" value="1"/>
</dbReference>